<feature type="compositionally biased region" description="Pro residues" evidence="1">
    <location>
        <begin position="37"/>
        <end position="50"/>
    </location>
</feature>
<evidence type="ECO:0000256" key="1">
    <source>
        <dbReference type="SAM" id="MobiDB-lite"/>
    </source>
</evidence>
<dbReference type="EMBL" id="WHVB01000002">
    <property type="protein sequence ID" value="KAF8486061.1"/>
    <property type="molecule type" value="Genomic_DNA"/>
</dbReference>
<gene>
    <name evidence="2" type="ORF">DFH94DRAFT_660949</name>
</gene>
<comment type="caution">
    <text evidence="2">The sequence shown here is derived from an EMBL/GenBank/DDBJ whole genome shotgun (WGS) entry which is preliminary data.</text>
</comment>
<sequence length="625" mass="68444">MSAIVLPLPVADAPRTHPLPSILISAPETAGSSKPLPSLPNQPHYVPPRPVKSTSRASSKLAMTPSALSSGSLGSVLQEPRILARFLRYVRWHDFQSLALTCKACSNVLHRPELRDAVLSRFVPSYRYCLRHADVDAVSSIDVQFSDLSHFMVSQYLPLHHYPTLALTTLSSSDTAALGEKIQGFVVQCQAHSRMVLLLQALIHSSSLPVREELEDPSLRYRNSTQQGGRELVFPAPLSFLSNIGDSKYNAPKPLKEHIRFLSMPSTSGRARRPLKDGPPRRSLSLVIMGRNKIPPPPPAATPFGLKIYSGSWRGRRRMSTVPGLTSEDGKLSRRPKRNFVPTTDSSGSSTVNSLGVQLPHSTSPTDLLPTAGTILHDIRAATSRLRAPILRVFFPCSTVDHRTITACEAQLDDAGLWEHLSVGDIVCNLGYLPPADPSNSDPSSDDAPGPESWMIFDGTGLLPYTPSAILPLSEPLTLPSPFYYAHIISPPVNPRFIAVLPREEPELSLAHLPTRVHSPHSPNGFARIRKYQWLARVGPHVRPGLGEGWHGEWILEGEGTKEGRQSLLEALSGNVNVKRMWELVMERSNPTRIWLRCVVAPGPESSADETSTSCLSQAHVNPPS</sequence>
<evidence type="ECO:0000313" key="2">
    <source>
        <dbReference type="EMBL" id="KAF8486061.1"/>
    </source>
</evidence>
<protein>
    <submittedName>
        <fullName evidence="2">Uncharacterized protein</fullName>
    </submittedName>
</protein>
<accession>A0A9P5TD67</accession>
<name>A0A9P5TD67_9AGAM</name>
<keyword evidence="3" id="KW-1185">Reference proteome</keyword>
<proteinExistence type="predicted"/>
<feature type="region of interest" description="Disordered" evidence="1">
    <location>
        <begin position="318"/>
        <end position="364"/>
    </location>
</feature>
<dbReference type="OrthoDB" id="3269821at2759"/>
<evidence type="ECO:0000313" key="3">
    <source>
        <dbReference type="Proteomes" id="UP000759537"/>
    </source>
</evidence>
<dbReference type="Proteomes" id="UP000759537">
    <property type="component" value="Unassembled WGS sequence"/>
</dbReference>
<dbReference type="AlphaFoldDB" id="A0A9P5TD67"/>
<reference evidence="2" key="1">
    <citation type="submission" date="2019-10" db="EMBL/GenBank/DDBJ databases">
        <authorList>
            <consortium name="DOE Joint Genome Institute"/>
            <person name="Kuo A."/>
            <person name="Miyauchi S."/>
            <person name="Kiss E."/>
            <person name="Drula E."/>
            <person name="Kohler A."/>
            <person name="Sanchez-Garcia M."/>
            <person name="Andreopoulos B."/>
            <person name="Barry K.W."/>
            <person name="Bonito G."/>
            <person name="Buee M."/>
            <person name="Carver A."/>
            <person name="Chen C."/>
            <person name="Cichocki N."/>
            <person name="Clum A."/>
            <person name="Culley D."/>
            <person name="Crous P.W."/>
            <person name="Fauchery L."/>
            <person name="Girlanda M."/>
            <person name="Hayes R."/>
            <person name="Keri Z."/>
            <person name="LaButti K."/>
            <person name="Lipzen A."/>
            <person name="Lombard V."/>
            <person name="Magnuson J."/>
            <person name="Maillard F."/>
            <person name="Morin E."/>
            <person name="Murat C."/>
            <person name="Nolan M."/>
            <person name="Ohm R."/>
            <person name="Pangilinan J."/>
            <person name="Pereira M."/>
            <person name="Perotto S."/>
            <person name="Peter M."/>
            <person name="Riley R."/>
            <person name="Sitrit Y."/>
            <person name="Stielow B."/>
            <person name="Szollosi G."/>
            <person name="Zifcakova L."/>
            <person name="Stursova M."/>
            <person name="Spatafora J.W."/>
            <person name="Tedersoo L."/>
            <person name="Vaario L.-M."/>
            <person name="Yamada A."/>
            <person name="Yan M."/>
            <person name="Wang P."/>
            <person name="Xu J."/>
            <person name="Bruns T."/>
            <person name="Baldrian P."/>
            <person name="Vilgalys R."/>
            <person name="Henrissat B."/>
            <person name="Grigoriev I.V."/>
            <person name="Hibbett D."/>
            <person name="Nagy L.G."/>
            <person name="Martin F.M."/>
        </authorList>
    </citation>
    <scope>NUCLEOTIDE SEQUENCE</scope>
    <source>
        <strain evidence="2">Prilba</strain>
    </source>
</reference>
<organism evidence="2 3">
    <name type="scientific">Russula ochroleuca</name>
    <dbReference type="NCBI Taxonomy" id="152965"/>
    <lineage>
        <taxon>Eukaryota</taxon>
        <taxon>Fungi</taxon>
        <taxon>Dikarya</taxon>
        <taxon>Basidiomycota</taxon>
        <taxon>Agaricomycotina</taxon>
        <taxon>Agaricomycetes</taxon>
        <taxon>Russulales</taxon>
        <taxon>Russulaceae</taxon>
        <taxon>Russula</taxon>
    </lineage>
</organism>
<feature type="region of interest" description="Disordered" evidence="1">
    <location>
        <begin position="605"/>
        <end position="625"/>
    </location>
</feature>
<feature type="compositionally biased region" description="Polar residues" evidence="1">
    <location>
        <begin position="609"/>
        <end position="625"/>
    </location>
</feature>
<feature type="compositionally biased region" description="Polar residues" evidence="1">
    <location>
        <begin position="341"/>
        <end position="364"/>
    </location>
</feature>
<feature type="region of interest" description="Disordered" evidence="1">
    <location>
        <begin position="28"/>
        <end position="58"/>
    </location>
</feature>
<reference evidence="2" key="2">
    <citation type="journal article" date="2020" name="Nat. Commun.">
        <title>Large-scale genome sequencing of mycorrhizal fungi provides insights into the early evolution of symbiotic traits.</title>
        <authorList>
            <person name="Miyauchi S."/>
            <person name="Kiss E."/>
            <person name="Kuo A."/>
            <person name="Drula E."/>
            <person name="Kohler A."/>
            <person name="Sanchez-Garcia M."/>
            <person name="Morin E."/>
            <person name="Andreopoulos B."/>
            <person name="Barry K.W."/>
            <person name="Bonito G."/>
            <person name="Buee M."/>
            <person name="Carver A."/>
            <person name="Chen C."/>
            <person name="Cichocki N."/>
            <person name="Clum A."/>
            <person name="Culley D."/>
            <person name="Crous P.W."/>
            <person name="Fauchery L."/>
            <person name="Girlanda M."/>
            <person name="Hayes R.D."/>
            <person name="Keri Z."/>
            <person name="LaButti K."/>
            <person name="Lipzen A."/>
            <person name="Lombard V."/>
            <person name="Magnuson J."/>
            <person name="Maillard F."/>
            <person name="Murat C."/>
            <person name="Nolan M."/>
            <person name="Ohm R.A."/>
            <person name="Pangilinan J."/>
            <person name="Pereira M.F."/>
            <person name="Perotto S."/>
            <person name="Peter M."/>
            <person name="Pfister S."/>
            <person name="Riley R."/>
            <person name="Sitrit Y."/>
            <person name="Stielow J.B."/>
            <person name="Szollosi G."/>
            <person name="Zifcakova L."/>
            <person name="Stursova M."/>
            <person name="Spatafora J.W."/>
            <person name="Tedersoo L."/>
            <person name="Vaario L.M."/>
            <person name="Yamada A."/>
            <person name="Yan M."/>
            <person name="Wang P."/>
            <person name="Xu J."/>
            <person name="Bruns T."/>
            <person name="Baldrian P."/>
            <person name="Vilgalys R."/>
            <person name="Dunand C."/>
            <person name="Henrissat B."/>
            <person name="Grigoriev I.V."/>
            <person name="Hibbett D."/>
            <person name="Nagy L.G."/>
            <person name="Martin F.M."/>
        </authorList>
    </citation>
    <scope>NUCLEOTIDE SEQUENCE</scope>
    <source>
        <strain evidence="2">Prilba</strain>
    </source>
</reference>